<dbReference type="GO" id="GO:0004106">
    <property type="term" value="F:chorismate mutase activity"/>
    <property type="evidence" value="ECO:0007669"/>
    <property type="project" value="InterPro"/>
</dbReference>
<dbReference type="PROSITE" id="PS51168">
    <property type="entry name" value="CHORISMATE_MUT_2"/>
    <property type="match status" value="1"/>
</dbReference>
<dbReference type="SUPFAM" id="SSF48600">
    <property type="entry name" value="Chorismate mutase II"/>
    <property type="match status" value="1"/>
</dbReference>
<feature type="region of interest" description="Disordered" evidence="1">
    <location>
        <begin position="1"/>
        <end position="24"/>
    </location>
</feature>
<evidence type="ECO:0000259" key="2">
    <source>
        <dbReference type="PROSITE" id="PS51168"/>
    </source>
</evidence>
<accession>A0A3S5Y7B1</accession>
<dbReference type="NCBIfam" id="TIGR01803">
    <property type="entry name" value="CM-like"/>
    <property type="match status" value="1"/>
</dbReference>
<evidence type="ECO:0000256" key="1">
    <source>
        <dbReference type="SAM" id="MobiDB-lite"/>
    </source>
</evidence>
<dbReference type="InterPro" id="IPR036979">
    <property type="entry name" value="CM_dom_sf"/>
</dbReference>
<dbReference type="GO" id="GO:0016835">
    <property type="term" value="F:carbon-oxygen lyase activity"/>
    <property type="evidence" value="ECO:0007669"/>
    <property type="project" value="InterPro"/>
</dbReference>
<evidence type="ECO:0000313" key="3">
    <source>
        <dbReference type="EMBL" id="CBH48428.1"/>
    </source>
</evidence>
<feature type="compositionally biased region" description="Polar residues" evidence="1">
    <location>
        <begin position="1"/>
        <end position="19"/>
    </location>
</feature>
<dbReference type="GO" id="GO:0046417">
    <property type="term" value="P:chorismate metabolic process"/>
    <property type="evidence" value="ECO:0007669"/>
    <property type="project" value="InterPro"/>
</dbReference>
<evidence type="ECO:0000313" key="4">
    <source>
        <dbReference type="Proteomes" id="UP000006892"/>
    </source>
</evidence>
<gene>
    <name evidence="3" type="ordered locus">REQ_23860</name>
</gene>
<feature type="domain" description="Chorismate mutase" evidence="2">
    <location>
        <begin position="21"/>
        <end position="112"/>
    </location>
</feature>
<dbReference type="GO" id="GO:0009697">
    <property type="term" value="P:salicylic acid biosynthetic process"/>
    <property type="evidence" value="ECO:0007669"/>
    <property type="project" value="InterPro"/>
</dbReference>
<dbReference type="Pfam" id="PF01817">
    <property type="entry name" value="CM_2"/>
    <property type="match status" value="1"/>
</dbReference>
<dbReference type="Gene3D" id="1.20.59.10">
    <property type="entry name" value="Chorismate mutase"/>
    <property type="match status" value="1"/>
</dbReference>
<sequence length="123" mass="14031">MDDTSGPITADTSEESTGTFPVDEPELVRLRAELDEIDRRFLEDIRARIDVCVRIAEVKRHRSIPMMQPQRVNLVQDRAEEFARSHGLSPDFLRRLYEVMIGETCRVEDLVIGTADDTNRATG</sequence>
<proteinExistence type="predicted"/>
<dbReference type="InterPro" id="IPR002701">
    <property type="entry name" value="CM_II_prokaryot"/>
</dbReference>
<dbReference type="KEGG" id="req:REQ_23860"/>
<name>A0A3S5Y7B1_RHOH1</name>
<dbReference type="InterPro" id="IPR008241">
    <property type="entry name" value="Isochorismate_pyruvate-lyase"/>
</dbReference>
<dbReference type="EMBL" id="FN563149">
    <property type="protein sequence ID" value="CBH48428.1"/>
    <property type="molecule type" value="Genomic_DNA"/>
</dbReference>
<dbReference type="GeneID" id="57578070"/>
<dbReference type="Proteomes" id="UP001154400">
    <property type="component" value="Chromosome"/>
</dbReference>
<dbReference type="RefSeq" id="WP_013416069.1">
    <property type="nucleotide sequence ID" value="NC_014659.1"/>
</dbReference>
<dbReference type="SMART" id="SM00830">
    <property type="entry name" value="CM_2"/>
    <property type="match status" value="1"/>
</dbReference>
<dbReference type="AlphaFoldDB" id="A0A3S5Y7B1"/>
<organism evidence="3">
    <name type="scientific">Rhodococcus hoagii (strain 103S)</name>
    <name type="common">Rhodococcus equi</name>
    <dbReference type="NCBI Taxonomy" id="685727"/>
    <lineage>
        <taxon>Bacteria</taxon>
        <taxon>Bacillati</taxon>
        <taxon>Actinomycetota</taxon>
        <taxon>Actinomycetes</taxon>
        <taxon>Mycobacteriales</taxon>
        <taxon>Nocardiaceae</taxon>
        <taxon>Prescottella</taxon>
    </lineage>
</organism>
<protein>
    <submittedName>
        <fullName evidence="3">Chorismate mutase</fullName>
    </submittedName>
</protein>
<dbReference type="InterPro" id="IPR036263">
    <property type="entry name" value="Chorismate_II_sf"/>
</dbReference>
<reference evidence="3" key="1">
    <citation type="journal article" date="2010" name="PLoS Genet.">
        <title>The genome of a pathogenic rhodococcus: cooptive virulence underpinned by key gene acquisitions.</title>
        <authorList>
            <person name="Letek M."/>
            <person name="Gonzalez P."/>
            <person name="Macarthur I."/>
            <person name="Rodriguez H."/>
            <person name="Freeman T.C."/>
            <person name="Valero-Rello A."/>
            <person name="Blanco M."/>
            <person name="Buckley T."/>
            <person name="Cherevach I."/>
            <person name="Fahey R."/>
            <person name="Hapeshi A."/>
            <person name="Holdstock J."/>
            <person name="Leadon D."/>
            <person name="Navas J."/>
            <person name="Ocampo A."/>
            <person name="Quail M.A."/>
            <person name="Sanders M."/>
            <person name="Scortti M.M."/>
            <person name="Prescott J.F."/>
            <person name="Fogarty U."/>
            <person name="Meijer W.G."/>
            <person name="Parkhill J."/>
            <person name="Bentley S.D."/>
            <person name="Vazquez-Boland J.A."/>
        </authorList>
    </citation>
    <scope>NUCLEOTIDE SEQUENCE [LARGE SCALE GENOMIC DNA]</scope>
    <source>
        <strain evidence="3 4">103S</strain>
    </source>
</reference>